<keyword evidence="1" id="KW-0812">Transmembrane</keyword>
<dbReference type="GO" id="GO:0016787">
    <property type="term" value="F:hydrolase activity"/>
    <property type="evidence" value="ECO:0007669"/>
    <property type="project" value="UniProtKB-KW"/>
</dbReference>
<dbReference type="RefSeq" id="WP_094786074.1">
    <property type="nucleotide sequence ID" value="NZ_NDXW01000001.1"/>
</dbReference>
<keyword evidence="4" id="KW-1185">Reference proteome</keyword>
<dbReference type="SUPFAM" id="SSF53474">
    <property type="entry name" value="alpha/beta-Hydrolases"/>
    <property type="match status" value="1"/>
</dbReference>
<keyword evidence="1" id="KW-1133">Transmembrane helix</keyword>
<dbReference type="Pfam" id="PF12146">
    <property type="entry name" value="Hydrolase_4"/>
    <property type="match status" value="1"/>
</dbReference>
<name>A0A4P9VHL2_9GAMM</name>
<evidence type="ECO:0000313" key="3">
    <source>
        <dbReference type="EMBL" id="RDH42593.1"/>
    </source>
</evidence>
<dbReference type="Gene3D" id="3.40.50.1820">
    <property type="entry name" value="alpha/beta hydrolase"/>
    <property type="match status" value="1"/>
</dbReference>
<keyword evidence="1" id="KW-0472">Membrane</keyword>
<evidence type="ECO:0000259" key="2">
    <source>
        <dbReference type="Pfam" id="PF12146"/>
    </source>
</evidence>
<protein>
    <submittedName>
        <fullName evidence="3">Alpha/beta fold hydrolase</fullName>
    </submittedName>
</protein>
<keyword evidence="3" id="KW-0378">Hydrolase</keyword>
<proteinExistence type="predicted"/>
<evidence type="ECO:0000313" key="4">
    <source>
        <dbReference type="Proteomes" id="UP000257039"/>
    </source>
</evidence>
<dbReference type="AlphaFoldDB" id="A0A4P9VHL2"/>
<gene>
    <name evidence="3" type="ORF">B9G39_03545</name>
</gene>
<dbReference type="PANTHER" id="PTHR12277:SF79">
    <property type="entry name" value="XAA-PRO DIPEPTIDYL-PEPTIDASE-RELATED"/>
    <property type="match status" value="1"/>
</dbReference>
<comment type="caution">
    <text evidence="3">The sequence shown here is derived from an EMBL/GenBank/DDBJ whole genome shotgun (WGS) entry which is preliminary data.</text>
</comment>
<dbReference type="PANTHER" id="PTHR12277">
    <property type="entry name" value="ALPHA/BETA HYDROLASE DOMAIN-CONTAINING PROTEIN"/>
    <property type="match status" value="1"/>
</dbReference>
<evidence type="ECO:0000256" key="1">
    <source>
        <dbReference type="SAM" id="Phobius"/>
    </source>
</evidence>
<feature type="domain" description="Serine aminopeptidase S33" evidence="2">
    <location>
        <begin position="69"/>
        <end position="173"/>
    </location>
</feature>
<dbReference type="Proteomes" id="UP000257039">
    <property type="component" value="Unassembled WGS sequence"/>
</dbReference>
<dbReference type="InterPro" id="IPR029058">
    <property type="entry name" value="AB_hydrolase_fold"/>
</dbReference>
<accession>A0A4P9VHL2</accession>
<organism evidence="3 4">
    <name type="scientific">Zooshikella ganghwensis</name>
    <dbReference type="NCBI Taxonomy" id="202772"/>
    <lineage>
        <taxon>Bacteria</taxon>
        <taxon>Pseudomonadati</taxon>
        <taxon>Pseudomonadota</taxon>
        <taxon>Gammaproteobacteria</taxon>
        <taxon>Oceanospirillales</taxon>
        <taxon>Zooshikellaceae</taxon>
        <taxon>Zooshikella</taxon>
    </lineage>
</organism>
<feature type="transmembrane region" description="Helical" evidence="1">
    <location>
        <begin position="5"/>
        <end position="26"/>
    </location>
</feature>
<reference evidence="3 4" key="1">
    <citation type="submission" date="2017-04" db="EMBL/GenBank/DDBJ databases">
        <title>Draft genome sequence of Zooshikella ganghwensis VG4 isolated from Red Sea sediments.</title>
        <authorList>
            <person name="Rehman Z."/>
            <person name="Alam I."/>
            <person name="Kamau A."/>
            <person name="Bajic V."/>
            <person name="Leiknes T."/>
        </authorList>
    </citation>
    <scope>NUCLEOTIDE SEQUENCE [LARGE SCALE GENOMIC DNA]</scope>
    <source>
        <strain evidence="3 4">VG4</strain>
    </source>
</reference>
<dbReference type="InterPro" id="IPR022742">
    <property type="entry name" value="Hydrolase_4"/>
</dbReference>
<dbReference type="EMBL" id="NDXW01000001">
    <property type="protein sequence ID" value="RDH42593.1"/>
    <property type="molecule type" value="Genomic_DNA"/>
</dbReference>
<sequence length="267" mass="30166">MIKEFLNVCTFALIVYLMLALALFLFQRSFLYYPDSVKPSEKLLTAESLRFWPSSQNYRGVIAARELDNTKGTVIIFHGNAGSAYHRTYYLNALSQYGFRVILAEYPGYGGRDGQPSESVLVDDAIETIKLAHQTYDEPLYLWGESLGSGVVSSAVAKLDVPIAGLVLFTPWDSLPSLAQTHYWYLPARWLVLDQYNSVENLEKFKGKVAVVLAEMDEVIPVKHGKALYDAIGTQKKLWLFEKAGHNSTPIAARELWWKEVSNFLIQ</sequence>